<dbReference type="PROSITE" id="PS50885">
    <property type="entry name" value="HAMP"/>
    <property type="match status" value="1"/>
</dbReference>
<dbReference type="PANTHER" id="PTHR44936:SF10">
    <property type="entry name" value="SENSOR PROTEIN RSTB"/>
    <property type="match status" value="1"/>
</dbReference>
<dbReference type="PANTHER" id="PTHR44936">
    <property type="entry name" value="SENSOR PROTEIN CREC"/>
    <property type="match status" value="1"/>
</dbReference>
<dbReference type="EC" id="2.7.13.3" evidence="2"/>
<dbReference type="KEGG" id="cyj:Cyan7822_3169"/>
<dbReference type="GO" id="GO:0005524">
    <property type="term" value="F:ATP binding"/>
    <property type="evidence" value="ECO:0007669"/>
    <property type="project" value="UniProtKB-KW"/>
</dbReference>
<dbReference type="GO" id="GO:0016020">
    <property type="term" value="C:membrane"/>
    <property type="evidence" value="ECO:0007669"/>
    <property type="project" value="InterPro"/>
</dbReference>
<keyword evidence="7" id="KW-0472">Membrane</keyword>
<name>E0UB01_GLOV7</name>
<evidence type="ECO:0000259" key="8">
    <source>
        <dbReference type="PROSITE" id="PS50885"/>
    </source>
</evidence>
<feature type="transmembrane region" description="Helical" evidence="7">
    <location>
        <begin position="20"/>
        <end position="41"/>
    </location>
</feature>
<sequence length="305" mass="34690">MFEIFRSRLREVNLSKQISILLGLLFVGAILLSGFLIGIILNQSAQRQVTAEASALLKTMNAVSAYTDKEITPELSARLNNEFLPQIIPFFAAWEVFEKLRDNPQWQNYFYKDATLNPTNLRDRADDFETDIIKQMSNNRQIQQLSGFRSREDEQMFYIAQPIVVSSASCLECHSTPEVAPKSMIERYGSSNGFNWQLNKVIGANMIYVPASQVFNIARRNLLIFLAIMLTILGVTLFVVNYWLTRSVVRPLKRMTKVAEAISSGNLDADFQQKSLDEVGLLAQAFTRIKATLVLAMQRLERYGQ</sequence>
<evidence type="ECO:0000256" key="5">
    <source>
        <dbReference type="ARBA" id="ARBA00022777"/>
    </source>
</evidence>
<keyword evidence="5" id="KW-0418">Kinase</keyword>
<evidence type="ECO:0000256" key="6">
    <source>
        <dbReference type="ARBA" id="ARBA00022840"/>
    </source>
</evidence>
<dbReference type="CDD" id="cd06225">
    <property type="entry name" value="HAMP"/>
    <property type="match status" value="1"/>
</dbReference>
<dbReference type="eggNOG" id="COG3850">
    <property type="taxonomic scope" value="Bacteria"/>
</dbReference>
<organism evidence="9 10">
    <name type="scientific">Gloeothece verrucosa (strain PCC 7822)</name>
    <name type="common">Cyanothece sp. (strain PCC 7822)</name>
    <dbReference type="NCBI Taxonomy" id="497965"/>
    <lineage>
        <taxon>Bacteria</taxon>
        <taxon>Bacillati</taxon>
        <taxon>Cyanobacteriota</taxon>
        <taxon>Cyanophyceae</taxon>
        <taxon>Oscillatoriophycideae</taxon>
        <taxon>Chroococcales</taxon>
        <taxon>Aphanothecaceae</taxon>
        <taxon>Gloeothece</taxon>
        <taxon>Gloeothece verrucosa</taxon>
    </lineage>
</organism>
<dbReference type="OrthoDB" id="510512at2"/>
<evidence type="ECO:0000313" key="9">
    <source>
        <dbReference type="EMBL" id="ADN15123.1"/>
    </source>
</evidence>
<evidence type="ECO:0000256" key="7">
    <source>
        <dbReference type="SAM" id="Phobius"/>
    </source>
</evidence>
<keyword evidence="4" id="KW-0547">Nucleotide-binding</keyword>
<dbReference type="Proteomes" id="UP000008206">
    <property type="component" value="Chromosome"/>
</dbReference>
<dbReference type="InterPro" id="IPR050980">
    <property type="entry name" value="2C_sensor_his_kinase"/>
</dbReference>
<feature type="transmembrane region" description="Helical" evidence="7">
    <location>
        <begin position="222"/>
        <end position="244"/>
    </location>
</feature>
<accession>E0UB01</accession>
<dbReference type="Pfam" id="PF00672">
    <property type="entry name" value="HAMP"/>
    <property type="match status" value="1"/>
</dbReference>
<keyword evidence="10" id="KW-1185">Reference proteome</keyword>
<gene>
    <name evidence="9" type="ordered locus">Cyan7822_3169</name>
</gene>
<keyword evidence="7" id="KW-0812">Transmembrane</keyword>
<dbReference type="GO" id="GO:0004673">
    <property type="term" value="F:protein histidine kinase activity"/>
    <property type="evidence" value="ECO:0007669"/>
    <property type="project" value="UniProtKB-EC"/>
</dbReference>
<dbReference type="STRING" id="497965.Cyan7822_3169"/>
<evidence type="ECO:0000256" key="4">
    <source>
        <dbReference type="ARBA" id="ARBA00022741"/>
    </source>
</evidence>
<keyword evidence="3" id="KW-0808">Transferase</keyword>
<evidence type="ECO:0000256" key="1">
    <source>
        <dbReference type="ARBA" id="ARBA00000085"/>
    </source>
</evidence>
<dbReference type="Gene3D" id="6.10.340.10">
    <property type="match status" value="1"/>
</dbReference>
<dbReference type="InterPro" id="IPR021796">
    <property type="entry name" value="Tll0287-like_dom"/>
</dbReference>
<keyword evidence="6" id="KW-0067">ATP-binding</keyword>
<dbReference type="SUPFAM" id="SSF158472">
    <property type="entry name" value="HAMP domain-like"/>
    <property type="match status" value="1"/>
</dbReference>
<dbReference type="HOGENOM" id="CLU_060280_0_0_3"/>
<dbReference type="InterPro" id="IPR003660">
    <property type="entry name" value="HAMP_dom"/>
</dbReference>
<comment type="catalytic activity">
    <reaction evidence="1">
        <text>ATP + protein L-histidine = ADP + protein N-phospho-L-histidine.</text>
        <dbReference type="EC" id="2.7.13.3"/>
    </reaction>
</comment>
<evidence type="ECO:0000256" key="3">
    <source>
        <dbReference type="ARBA" id="ARBA00022679"/>
    </source>
</evidence>
<dbReference type="AlphaFoldDB" id="E0UB01"/>
<keyword evidence="7" id="KW-1133">Transmembrane helix</keyword>
<dbReference type="RefSeq" id="WP_013323216.1">
    <property type="nucleotide sequence ID" value="NC_014501.1"/>
</dbReference>
<proteinExistence type="predicted"/>
<dbReference type="GO" id="GO:0007165">
    <property type="term" value="P:signal transduction"/>
    <property type="evidence" value="ECO:0007669"/>
    <property type="project" value="InterPro"/>
</dbReference>
<evidence type="ECO:0000256" key="2">
    <source>
        <dbReference type="ARBA" id="ARBA00012438"/>
    </source>
</evidence>
<protein>
    <recommendedName>
        <fullName evidence="2">histidine kinase</fullName>
        <ecNumber evidence="2">2.7.13.3</ecNumber>
    </recommendedName>
</protein>
<dbReference type="EMBL" id="CP002198">
    <property type="protein sequence ID" value="ADN15123.1"/>
    <property type="molecule type" value="Genomic_DNA"/>
</dbReference>
<dbReference type="SMART" id="SM00304">
    <property type="entry name" value="HAMP"/>
    <property type="match status" value="1"/>
</dbReference>
<feature type="domain" description="HAMP" evidence="8">
    <location>
        <begin position="246"/>
        <end position="298"/>
    </location>
</feature>
<dbReference type="Pfam" id="PF11845">
    <property type="entry name" value="Tll0287-like"/>
    <property type="match status" value="1"/>
</dbReference>
<evidence type="ECO:0000313" key="10">
    <source>
        <dbReference type="Proteomes" id="UP000008206"/>
    </source>
</evidence>
<reference evidence="10" key="1">
    <citation type="journal article" date="2011" name="MBio">
        <title>Novel metabolic attributes of the genus Cyanothece, comprising a group of unicellular nitrogen-fixing Cyanobacteria.</title>
        <authorList>
            <person name="Bandyopadhyay A."/>
            <person name="Elvitigala T."/>
            <person name="Welsh E."/>
            <person name="Stockel J."/>
            <person name="Liberton M."/>
            <person name="Min H."/>
            <person name="Sherman L.A."/>
            <person name="Pakrasi H.B."/>
        </authorList>
    </citation>
    <scope>NUCLEOTIDE SEQUENCE [LARGE SCALE GENOMIC DNA]</scope>
    <source>
        <strain evidence="10">PCC 7822</strain>
    </source>
</reference>